<dbReference type="InParanoid" id="A0A1W4XD41"/>
<keyword evidence="6" id="KW-0325">Glycoprotein</keyword>
<evidence type="ECO:0000256" key="2">
    <source>
        <dbReference type="ARBA" id="ARBA00009172"/>
    </source>
</evidence>
<evidence type="ECO:0000256" key="3">
    <source>
        <dbReference type="ARBA" id="ARBA00022692"/>
    </source>
</evidence>
<comment type="subcellular location">
    <subcellularLocation>
        <location evidence="1">Membrane</location>
        <topology evidence="1">Multi-pass membrane protein</topology>
    </subcellularLocation>
</comment>
<evidence type="ECO:0000256" key="7">
    <source>
        <dbReference type="ARBA" id="ARBA00040302"/>
    </source>
</evidence>
<organism evidence="10 11">
    <name type="scientific">Agrilus planipennis</name>
    <name type="common">Emerald ash borer</name>
    <name type="synonym">Agrilus marcopoli</name>
    <dbReference type="NCBI Taxonomy" id="224129"/>
    <lineage>
        <taxon>Eukaryota</taxon>
        <taxon>Metazoa</taxon>
        <taxon>Ecdysozoa</taxon>
        <taxon>Arthropoda</taxon>
        <taxon>Hexapoda</taxon>
        <taxon>Insecta</taxon>
        <taxon>Pterygota</taxon>
        <taxon>Neoptera</taxon>
        <taxon>Endopterygota</taxon>
        <taxon>Coleoptera</taxon>
        <taxon>Polyphaga</taxon>
        <taxon>Elateriformia</taxon>
        <taxon>Buprestoidea</taxon>
        <taxon>Buprestidae</taxon>
        <taxon>Agrilinae</taxon>
        <taxon>Agrilus</taxon>
    </lineage>
</organism>
<dbReference type="InterPro" id="IPR051617">
    <property type="entry name" value="UNC-93-like_regulator"/>
</dbReference>
<dbReference type="KEGG" id="apln:108740755"/>
<evidence type="ECO:0000256" key="5">
    <source>
        <dbReference type="ARBA" id="ARBA00023136"/>
    </source>
</evidence>
<keyword evidence="4 9" id="KW-1133">Transmembrane helix</keyword>
<evidence type="ECO:0000256" key="9">
    <source>
        <dbReference type="SAM" id="Phobius"/>
    </source>
</evidence>
<gene>
    <name evidence="11" type="primary">LOC108740755</name>
</gene>
<evidence type="ECO:0000256" key="6">
    <source>
        <dbReference type="ARBA" id="ARBA00023180"/>
    </source>
</evidence>
<keyword evidence="3 9" id="KW-0812">Transmembrane</keyword>
<feature type="transmembrane region" description="Helical" evidence="9">
    <location>
        <begin position="77"/>
        <end position="95"/>
    </location>
</feature>
<dbReference type="InterPro" id="IPR010291">
    <property type="entry name" value="Ion_channel_UNC-93"/>
</dbReference>
<dbReference type="CDD" id="cd17407">
    <property type="entry name" value="MFS_MFSD11"/>
    <property type="match status" value="1"/>
</dbReference>
<feature type="transmembrane region" description="Helical" evidence="9">
    <location>
        <begin position="167"/>
        <end position="187"/>
    </location>
</feature>
<dbReference type="STRING" id="224129.A0A1W4XD41"/>
<sequence length="458" mass="50539">MRYDPCRIIIYCLVKVKNCLFNPHDIRMTINKKLLNVLLLGFGFMFVFTAFQTMGNIQKTILDSYKNNEDPNFNGDGYISLALIYAIFSLFNWSAPSIISSTGPRIVMIYGSITYLFFILTFLSPKTWLLYLASVIIGTGAALIWTGQGNYLTLNSTKDTISRNSGIFWALLQVSMFAGNLFVFFQFQGLTEIDKSTRNVTVIVLSVVAGVGVGIFLLLPKPQFEEGDIVEVQQSPRDAFIGAIKLFRTRKMLLLCFTFFYTGISLSFFSGVYSSCIGFTKQFGSQAKQLVGLSGIFIGLGEIIGGALFGILGSRFSRWGRDPIVIAGFIFHVAAYFITFLNLPNNSPFGDTDDKAFITSSPALAILCSFLLGFGDACYNTQVFSILGSIYADISASAFAIFKFVQSVATAASFFYASYVLLTIQLGILVFLAIVGTVTFVLVEYSVKQEQKDAQAIE</sequence>
<evidence type="ECO:0000313" key="10">
    <source>
        <dbReference type="Proteomes" id="UP000192223"/>
    </source>
</evidence>
<reference evidence="11" key="1">
    <citation type="submission" date="2025-08" db="UniProtKB">
        <authorList>
            <consortium name="RefSeq"/>
        </authorList>
    </citation>
    <scope>IDENTIFICATION</scope>
    <source>
        <tissue evidence="11">Entire body</tissue>
    </source>
</reference>
<evidence type="ECO:0000256" key="4">
    <source>
        <dbReference type="ARBA" id="ARBA00022989"/>
    </source>
</evidence>
<feature type="transmembrane region" description="Helical" evidence="9">
    <location>
        <begin position="252"/>
        <end position="273"/>
    </location>
</feature>
<feature type="transmembrane region" description="Helical" evidence="9">
    <location>
        <begin position="199"/>
        <end position="219"/>
    </location>
</feature>
<dbReference type="Gene3D" id="1.20.1250.20">
    <property type="entry name" value="MFS general substrate transporter like domains"/>
    <property type="match status" value="2"/>
</dbReference>
<dbReference type="RefSeq" id="XP_018330712.1">
    <property type="nucleotide sequence ID" value="XM_018475210.2"/>
</dbReference>
<dbReference type="PANTHER" id="PTHR23294">
    <property type="entry name" value="ET TRANSLATION PRODUCT-RELATED"/>
    <property type="match status" value="1"/>
</dbReference>
<proteinExistence type="inferred from homology"/>
<dbReference type="InterPro" id="IPR036259">
    <property type="entry name" value="MFS_trans_sf"/>
</dbReference>
<keyword evidence="10" id="KW-1185">Reference proteome</keyword>
<dbReference type="Proteomes" id="UP000192223">
    <property type="component" value="Unplaced"/>
</dbReference>
<feature type="transmembrane region" description="Helical" evidence="9">
    <location>
        <begin position="129"/>
        <end position="146"/>
    </location>
</feature>
<dbReference type="GO" id="GO:0016020">
    <property type="term" value="C:membrane"/>
    <property type="evidence" value="ECO:0007669"/>
    <property type="project" value="UniProtKB-SubCell"/>
</dbReference>
<dbReference type="GeneID" id="108740755"/>
<feature type="transmembrane region" description="Helical" evidence="9">
    <location>
        <begin position="383"/>
        <end position="402"/>
    </location>
</feature>
<dbReference type="AlphaFoldDB" id="A0A1W4XD41"/>
<evidence type="ECO:0000256" key="1">
    <source>
        <dbReference type="ARBA" id="ARBA00004141"/>
    </source>
</evidence>
<dbReference type="Pfam" id="PF05978">
    <property type="entry name" value="UNC-93"/>
    <property type="match status" value="1"/>
</dbReference>
<feature type="transmembrane region" description="Helical" evidence="9">
    <location>
        <begin position="414"/>
        <end position="443"/>
    </location>
</feature>
<feature type="transmembrane region" description="Helical" evidence="9">
    <location>
        <begin position="107"/>
        <end position="123"/>
    </location>
</feature>
<dbReference type="SUPFAM" id="SSF103473">
    <property type="entry name" value="MFS general substrate transporter"/>
    <property type="match status" value="1"/>
</dbReference>
<evidence type="ECO:0000256" key="8">
    <source>
        <dbReference type="ARBA" id="ARBA00041910"/>
    </source>
</evidence>
<feature type="transmembrane region" description="Helical" evidence="9">
    <location>
        <begin position="293"/>
        <end position="312"/>
    </location>
</feature>
<feature type="transmembrane region" description="Helical" evidence="9">
    <location>
        <begin position="356"/>
        <end position="374"/>
    </location>
</feature>
<accession>A0A1W4XD41</accession>
<keyword evidence="5 9" id="KW-0472">Membrane</keyword>
<protein>
    <recommendedName>
        <fullName evidence="7">UNC93-like protein MFSD11</fullName>
    </recommendedName>
    <alternativeName>
        <fullName evidence="8">Major facilitator superfamily domain-containing protein 11</fullName>
    </alternativeName>
</protein>
<dbReference type="PANTHER" id="PTHR23294:SF0">
    <property type="entry name" value="UNC93-LIKE PROTEIN MFSD11"/>
    <property type="match status" value="1"/>
</dbReference>
<dbReference type="OrthoDB" id="196103at2759"/>
<feature type="transmembrane region" description="Helical" evidence="9">
    <location>
        <begin position="324"/>
        <end position="344"/>
    </location>
</feature>
<feature type="transmembrane region" description="Helical" evidence="9">
    <location>
        <begin position="34"/>
        <end position="57"/>
    </location>
</feature>
<evidence type="ECO:0000313" key="11">
    <source>
        <dbReference type="RefSeq" id="XP_018330712.1"/>
    </source>
</evidence>
<dbReference type="FunCoup" id="A0A1W4XD41">
    <property type="interactions" value="260"/>
</dbReference>
<name>A0A1W4XD41_AGRPL</name>
<comment type="similarity">
    <text evidence="2">Belongs to the unc-93 family.</text>
</comment>